<evidence type="ECO:0000256" key="2">
    <source>
        <dbReference type="ARBA" id="ARBA00037999"/>
    </source>
</evidence>
<name>A0ABP7HN30_9ACTN</name>
<proteinExistence type="inferred from homology"/>
<dbReference type="CDD" id="cd00616">
    <property type="entry name" value="AHBA_syn"/>
    <property type="match status" value="1"/>
</dbReference>
<evidence type="ECO:0000313" key="5">
    <source>
        <dbReference type="Proteomes" id="UP001501009"/>
    </source>
</evidence>
<dbReference type="Gene3D" id="3.90.1150.10">
    <property type="entry name" value="Aspartate Aminotransferase, domain 1"/>
    <property type="match status" value="1"/>
</dbReference>
<dbReference type="InterPro" id="IPR015424">
    <property type="entry name" value="PyrdxlP-dep_Trfase"/>
</dbReference>
<evidence type="ECO:0000256" key="1">
    <source>
        <dbReference type="ARBA" id="ARBA00022898"/>
    </source>
</evidence>
<dbReference type="SUPFAM" id="SSF53383">
    <property type="entry name" value="PLP-dependent transferases"/>
    <property type="match status" value="1"/>
</dbReference>
<dbReference type="Proteomes" id="UP001501009">
    <property type="component" value="Unassembled WGS sequence"/>
</dbReference>
<protein>
    <submittedName>
        <fullName evidence="4">Aminotransferase class I/II-fold pyridoxal phosphate-dependent enzyme</fullName>
    </submittedName>
</protein>
<dbReference type="InterPro" id="IPR000653">
    <property type="entry name" value="DegT/StrS_aminotransferase"/>
</dbReference>
<dbReference type="GO" id="GO:0008483">
    <property type="term" value="F:transaminase activity"/>
    <property type="evidence" value="ECO:0007669"/>
    <property type="project" value="UniProtKB-KW"/>
</dbReference>
<evidence type="ECO:0000313" key="4">
    <source>
        <dbReference type="EMBL" id="GAA3797966.1"/>
    </source>
</evidence>
<organism evidence="4 5">
    <name type="scientific">Streptomyces coacervatus</name>
    <dbReference type="NCBI Taxonomy" id="647381"/>
    <lineage>
        <taxon>Bacteria</taxon>
        <taxon>Bacillati</taxon>
        <taxon>Actinomycetota</taxon>
        <taxon>Actinomycetes</taxon>
        <taxon>Kitasatosporales</taxon>
        <taxon>Streptomycetaceae</taxon>
        <taxon>Streptomyces</taxon>
    </lineage>
</organism>
<reference evidence="5" key="1">
    <citation type="journal article" date="2019" name="Int. J. Syst. Evol. Microbiol.">
        <title>The Global Catalogue of Microorganisms (GCM) 10K type strain sequencing project: providing services to taxonomists for standard genome sequencing and annotation.</title>
        <authorList>
            <consortium name="The Broad Institute Genomics Platform"/>
            <consortium name="The Broad Institute Genome Sequencing Center for Infectious Disease"/>
            <person name="Wu L."/>
            <person name="Ma J."/>
        </authorList>
    </citation>
    <scope>NUCLEOTIDE SEQUENCE [LARGE SCALE GENOMIC DNA]</scope>
    <source>
        <strain evidence="5">JCM 17138</strain>
    </source>
</reference>
<dbReference type="PANTHER" id="PTHR30244:SF36">
    <property type="entry name" value="3-OXO-GLUCOSE-6-PHOSPHATE:GLUTAMATE AMINOTRANSFERASE"/>
    <property type="match status" value="1"/>
</dbReference>
<dbReference type="PANTHER" id="PTHR30244">
    <property type="entry name" value="TRANSAMINASE"/>
    <property type="match status" value="1"/>
</dbReference>
<dbReference type="EMBL" id="BAABDE010000016">
    <property type="protein sequence ID" value="GAA3797966.1"/>
    <property type="molecule type" value="Genomic_DNA"/>
</dbReference>
<accession>A0ABP7HN30</accession>
<keyword evidence="4" id="KW-0032">Aminotransferase</keyword>
<sequence length="451" mass="48625">MSLVSATPSEIITGDSTSLAQLVIDVQQRRTSQRRCAPSLANRALEAVLAEDAGRLDPAHPDSIFTLEPRLAAGEGVPFLPRERLLTPAEQRTVIERFARAVATGQLTSGPAVARFEAALADFLGLPHAVATGSGTDALITALRAVGVSQGDEVIVPANSFAATENAVWACGATPVLADVDPVRHTLDPAQTQAVITSRTRAILPVHLYGRFADIPALVGLARRHGLSVVEDACQAIGVTGVGVHSDAAALSFNPYKNFGLTGKAGAVVTRDTELAARVRKLAYHGFDPEQKNVKDETFGLNTRIDNATAEVALGLMPRLTLNSYRRTFLAKRYLDCLGDLEPHGAAVLPAFVQDHSWHLFGLQVAAGREVRDAVRAHMRSLSRVETDIYYPVLTHHQQTPLHRKLFAHVSLPSTERLHSTVVHLPLHNNLSLAEQDRVIEALHAAFRATH</sequence>
<keyword evidence="4" id="KW-0808">Transferase</keyword>
<dbReference type="InterPro" id="IPR015421">
    <property type="entry name" value="PyrdxlP-dep_Trfase_major"/>
</dbReference>
<keyword evidence="5" id="KW-1185">Reference proteome</keyword>
<dbReference type="InterPro" id="IPR015422">
    <property type="entry name" value="PyrdxlP-dep_Trfase_small"/>
</dbReference>
<evidence type="ECO:0000256" key="3">
    <source>
        <dbReference type="RuleBase" id="RU004508"/>
    </source>
</evidence>
<gene>
    <name evidence="4" type="ORF">GCM10022403_034780</name>
</gene>
<dbReference type="Gene3D" id="3.40.640.10">
    <property type="entry name" value="Type I PLP-dependent aspartate aminotransferase-like (Major domain)"/>
    <property type="match status" value="1"/>
</dbReference>
<comment type="similarity">
    <text evidence="2 3">Belongs to the DegT/DnrJ/EryC1 family.</text>
</comment>
<dbReference type="Pfam" id="PF01041">
    <property type="entry name" value="DegT_DnrJ_EryC1"/>
    <property type="match status" value="1"/>
</dbReference>
<comment type="caution">
    <text evidence="4">The sequence shown here is derived from an EMBL/GenBank/DDBJ whole genome shotgun (WGS) entry which is preliminary data.</text>
</comment>
<keyword evidence="1 3" id="KW-0663">Pyridoxal phosphate</keyword>